<dbReference type="PANTHER" id="PTHR11645:SF58">
    <property type="entry name" value="NADP-DEPENDENT OXIDOREDUCTASE DOMAIN-CONTAINING PROTEIN 1"/>
    <property type="match status" value="1"/>
</dbReference>
<dbReference type="GO" id="GO:0055129">
    <property type="term" value="P:L-proline biosynthetic process"/>
    <property type="evidence" value="ECO:0007669"/>
    <property type="project" value="TreeGrafter"/>
</dbReference>
<protein>
    <recommendedName>
        <fullName evidence="4">NADP-dependent oxidoreductase domain-containing protein 1</fullName>
    </recommendedName>
</protein>
<dbReference type="AlphaFoldDB" id="A0A6P7HIS3"/>
<feature type="region of interest" description="Disordered" evidence="5">
    <location>
        <begin position="411"/>
        <end position="478"/>
    </location>
</feature>
<reference evidence="7" key="1">
    <citation type="submission" date="2024-06" db="UniProtKB">
        <authorList>
            <consortium name="RefSeq"/>
        </authorList>
    </citation>
    <scope>NUCLEOTIDE SEQUENCE [LARGE SCALE GENOMIC DNA]</scope>
</reference>
<sequence>MADVTAGLSSLSVKSGLTEDESKTLPYLRARSAALTFCGCAHAAFMCELVNSLRCVIRGQTADLCVGILGMGHLGKQLFLTLREKTSINPSQIKISTRRPELAVEFVEPGVECFYDSGRLAAWADVLFLCCLPSQLHKVCADLRSHLSKHCLVYSFTTAVPVSRLAGLLGHNFIVKPRYDFVSCKTQDVWLSTTHVTTALMDPSLIEASCPLSMKGGISLSLHWVCAVFYSLLNVCTSAGLGSSETLSLINSMFQKKWANTVQLNAQSFISSSYASSLQSHEPFPWISLTDVQTKETPLLLFLSSSKSMQQCISAAYKSQLETSSPEEFGIYFKCRLFDGHKFLMNPSTHMPKQATKAQLCDVTAFLDLLNRMLTIDPSARIHPAQVLEHPFIAEFSPKVKQMMVTTEAEQSWARNNAEFSSKTERSSSRTEDKYYRPISRTIKDIKNESTTRTQHKHKLSSRNVSESSPRSKKMRVTTEAEEGMLTAMPKTWKAATSSAVWQTPGGRSDWAKDMAVFDIVY</sequence>
<dbReference type="SUPFAM" id="SSF56112">
    <property type="entry name" value="Protein kinase-like (PK-like)"/>
    <property type="match status" value="2"/>
</dbReference>
<accession>A0A6P7HIS3</accession>
<keyword evidence="7" id="KW-1185">Reference proteome</keyword>
<dbReference type="InterPro" id="IPR011009">
    <property type="entry name" value="Kinase-like_dom_sf"/>
</dbReference>
<dbReference type="InParanoid" id="A0A6P7HIS3"/>
<dbReference type="GeneID" id="114427769"/>
<dbReference type="SUPFAM" id="SSF51735">
    <property type="entry name" value="NAD(P)-binding Rossmann-fold domains"/>
    <property type="match status" value="1"/>
</dbReference>
<comment type="similarity">
    <text evidence="1">Belongs to the pyrroline-5-carboxylate reductase family.</text>
</comment>
<dbReference type="Proteomes" id="UP000515145">
    <property type="component" value="Chromosome 22"/>
</dbReference>
<evidence type="ECO:0000313" key="8">
    <source>
        <dbReference type="RefSeq" id="XP_028251786.1"/>
    </source>
</evidence>
<evidence type="ECO:0000256" key="2">
    <source>
        <dbReference type="ARBA" id="ARBA00023002"/>
    </source>
</evidence>
<dbReference type="OrthoDB" id="195672at2759"/>
<dbReference type="InterPro" id="IPR036291">
    <property type="entry name" value="NAD(P)-bd_dom_sf"/>
</dbReference>
<proteinExistence type="inferred from homology"/>
<dbReference type="GO" id="GO:0004735">
    <property type="term" value="F:pyrroline-5-carboxylate reductase activity"/>
    <property type="evidence" value="ECO:0007669"/>
    <property type="project" value="TreeGrafter"/>
</dbReference>
<dbReference type="Gene3D" id="3.40.50.720">
    <property type="entry name" value="NAD(P)-binding Rossmann-like Domain"/>
    <property type="match status" value="1"/>
</dbReference>
<comment type="function">
    <text evidence="3">Probable oxidoreductase.</text>
</comment>
<feature type="compositionally biased region" description="Polar residues" evidence="5">
    <location>
        <begin position="411"/>
        <end position="420"/>
    </location>
</feature>
<gene>
    <name evidence="8" type="primary">noxred1</name>
</gene>
<name>A0A6P7HIS3_9TELE</name>
<evidence type="ECO:0000256" key="1">
    <source>
        <dbReference type="ARBA" id="ARBA00005525"/>
    </source>
</evidence>
<feature type="compositionally biased region" description="Basic and acidic residues" evidence="5">
    <location>
        <begin position="422"/>
        <end position="450"/>
    </location>
</feature>
<dbReference type="Gene3D" id="1.10.510.10">
    <property type="entry name" value="Transferase(Phosphotransferase) domain 1"/>
    <property type="match status" value="1"/>
</dbReference>
<evidence type="ECO:0000259" key="6">
    <source>
        <dbReference type="Pfam" id="PF03807"/>
    </source>
</evidence>
<dbReference type="CTD" id="122945"/>
<dbReference type="Pfam" id="PF03807">
    <property type="entry name" value="F420_oxidored"/>
    <property type="match status" value="1"/>
</dbReference>
<evidence type="ECO:0000256" key="4">
    <source>
        <dbReference type="ARBA" id="ARBA00072230"/>
    </source>
</evidence>
<organism evidence="7 8">
    <name type="scientific">Parambassis ranga</name>
    <name type="common">Indian glassy fish</name>
    <dbReference type="NCBI Taxonomy" id="210632"/>
    <lineage>
        <taxon>Eukaryota</taxon>
        <taxon>Metazoa</taxon>
        <taxon>Chordata</taxon>
        <taxon>Craniata</taxon>
        <taxon>Vertebrata</taxon>
        <taxon>Euteleostomi</taxon>
        <taxon>Actinopterygii</taxon>
        <taxon>Neopterygii</taxon>
        <taxon>Teleostei</taxon>
        <taxon>Neoteleostei</taxon>
        <taxon>Acanthomorphata</taxon>
        <taxon>Ovalentaria</taxon>
        <taxon>Ambassidae</taxon>
        <taxon>Parambassis</taxon>
    </lineage>
</organism>
<dbReference type="FunFam" id="3.40.50.720:FF:000447">
    <property type="entry name" value="NADP dependent oxidoreductase domain containing 1"/>
    <property type="match status" value="1"/>
</dbReference>
<evidence type="ECO:0000313" key="7">
    <source>
        <dbReference type="Proteomes" id="UP000515145"/>
    </source>
</evidence>
<evidence type="ECO:0000256" key="5">
    <source>
        <dbReference type="SAM" id="MobiDB-lite"/>
    </source>
</evidence>
<dbReference type="FunCoup" id="A0A6P7HIS3">
    <property type="interactions" value="242"/>
</dbReference>
<dbReference type="PANTHER" id="PTHR11645">
    <property type="entry name" value="PYRROLINE-5-CARBOXYLATE REDUCTASE"/>
    <property type="match status" value="1"/>
</dbReference>
<dbReference type="InterPro" id="IPR028939">
    <property type="entry name" value="P5C_Rdtase_cat_N"/>
</dbReference>
<evidence type="ECO:0000256" key="3">
    <source>
        <dbReference type="ARBA" id="ARBA00054560"/>
    </source>
</evidence>
<dbReference type="RefSeq" id="XP_028251786.1">
    <property type="nucleotide sequence ID" value="XM_028395985.1"/>
</dbReference>
<keyword evidence="2" id="KW-0560">Oxidoreductase</keyword>
<reference evidence="8" key="2">
    <citation type="submission" date="2025-08" db="UniProtKB">
        <authorList>
            <consortium name="RefSeq"/>
        </authorList>
    </citation>
    <scope>IDENTIFICATION</scope>
</reference>
<feature type="domain" description="Pyrroline-5-carboxylate reductase catalytic N-terminal" evidence="6">
    <location>
        <begin position="66"/>
        <end position="153"/>
    </location>
</feature>